<keyword evidence="6" id="KW-1185">Reference proteome</keyword>
<dbReference type="InterPro" id="IPR018511">
    <property type="entry name" value="Hemolysin-typ_Ca-bd_CS"/>
</dbReference>
<organism evidence="5 6">
    <name type="scientific">Microcoleus anatoxicus PTRS2</name>
    <dbReference type="NCBI Taxonomy" id="2705321"/>
    <lineage>
        <taxon>Bacteria</taxon>
        <taxon>Bacillati</taxon>
        <taxon>Cyanobacteriota</taxon>
        <taxon>Cyanophyceae</taxon>
        <taxon>Oscillatoriophycideae</taxon>
        <taxon>Oscillatoriales</taxon>
        <taxon>Microcoleaceae</taxon>
        <taxon>Microcoleus</taxon>
        <taxon>Microcoleus anatoxicus</taxon>
    </lineage>
</organism>
<comment type="subcellular location">
    <subcellularLocation>
        <location evidence="1">Secreted</location>
    </subcellularLocation>
</comment>
<sequence>MEIFISNSNITSSNSNITSSTTKFPNMGTMSLNLPLNSSLPGMDASLFLNQSSNMSIGSMTMNTTMNAFGSMSSNPNGASGVSFNIWGNGSIDRSARINPDAPTYVLIHGWRNTGGNAGNGYKPGAWLADQAQTIRQRESNANIVVVDWEKDAGNVLYFPSADKTQNVGNQLSAYLKNSGVDPNYTTLIGHSLGAHVAGFAGSAYRQSTGKVINQIVGLDPAGPAFEGKGAGDRLDPTDANRVVAIHTSQVLGYNDRLGTLDIYANKKEWYQPGQSIPKNFLGGNHTYGTTLFTELLQGNSFTQSNGSLLNLNTVFNAGFTGENDASTKNNKSIVALNLPATANNDNLAGGGANDNISGGLGNDKITGGDGNDALFGDSGNDILNGGRGNDSVFGGTGNERLFGDNGDDVLTGADAAAGRGFGEIDRLTGGAGRDRFVLGATQGVFYSDNNISTSGLSDFAVITDFNALEDTIELSGPKSRYRLGASPTGLAAGTAIFLNESRLELIAIVQGSTNLNLSANYFVNV</sequence>
<evidence type="ECO:0000256" key="2">
    <source>
        <dbReference type="ARBA" id="ARBA00010701"/>
    </source>
</evidence>
<name>A0ABU8YTK1_9CYAN</name>
<dbReference type="Proteomes" id="UP001384579">
    <property type="component" value="Unassembled WGS sequence"/>
</dbReference>
<evidence type="ECO:0000313" key="5">
    <source>
        <dbReference type="EMBL" id="MEK0187709.1"/>
    </source>
</evidence>
<dbReference type="Gene3D" id="3.40.50.1820">
    <property type="entry name" value="alpha/beta hydrolase"/>
    <property type="match status" value="1"/>
</dbReference>
<dbReference type="Pfam" id="PF00151">
    <property type="entry name" value="Lipase"/>
    <property type="match status" value="1"/>
</dbReference>
<keyword evidence="3" id="KW-0964">Secreted</keyword>
<dbReference type="PANTHER" id="PTHR11610">
    <property type="entry name" value="LIPASE"/>
    <property type="match status" value="1"/>
</dbReference>
<dbReference type="InterPro" id="IPR029058">
    <property type="entry name" value="AB_hydrolase_fold"/>
</dbReference>
<proteinExistence type="inferred from homology"/>
<dbReference type="InterPro" id="IPR001343">
    <property type="entry name" value="Hemolysn_Ca-bd"/>
</dbReference>
<dbReference type="Pfam" id="PF00353">
    <property type="entry name" value="HemolysinCabind"/>
    <property type="match status" value="3"/>
</dbReference>
<dbReference type="InterPro" id="IPR013818">
    <property type="entry name" value="Lipase"/>
</dbReference>
<protein>
    <recommendedName>
        <fullName evidence="4">Lipase domain-containing protein</fullName>
    </recommendedName>
</protein>
<dbReference type="SUPFAM" id="SSF51120">
    <property type="entry name" value="beta-Roll"/>
    <property type="match status" value="1"/>
</dbReference>
<evidence type="ECO:0000259" key="4">
    <source>
        <dbReference type="Pfam" id="PF00151"/>
    </source>
</evidence>
<dbReference type="PRINTS" id="PR00313">
    <property type="entry name" value="CABNDNGRPT"/>
</dbReference>
<dbReference type="EMBL" id="JBBLXS010000416">
    <property type="protein sequence ID" value="MEK0187709.1"/>
    <property type="molecule type" value="Genomic_DNA"/>
</dbReference>
<gene>
    <name evidence="5" type="ORF">WMG39_23085</name>
</gene>
<accession>A0ABU8YTK1</accession>
<dbReference type="PRINTS" id="PR00821">
    <property type="entry name" value="TAGLIPASE"/>
</dbReference>
<dbReference type="InterPro" id="IPR000734">
    <property type="entry name" value="TAG_lipase"/>
</dbReference>
<dbReference type="RefSeq" id="WP_340541879.1">
    <property type="nucleotide sequence ID" value="NZ_JBBLXS010000416.1"/>
</dbReference>
<comment type="caution">
    <text evidence="5">The sequence shown here is derived from an EMBL/GenBank/DDBJ whole genome shotgun (WGS) entry which is preliminary data.</text>
</comment>
<evidence type="ECO:0000313" key="6">
    <source>
        <dbReference type="Proteomes" id="UP001384579"/>
    </source>
</evidence>
<comment type="similarity">
    <text evidence="2">Belongs to the AB hydrolase superfamily. Lipase family.</text>
</comment>
<dbReference type="SUPFAM" id="SSF53474">
    <property type="entry name" value="alpha/beta-Hydrolases"/>
    <property type="match status" value="1"/>
</dbReference>
<evidence type="ECO:0000256" key="1">
    <source>
        <dbReference type="ARBA" id="ARBA00004613"/>
    </source>
</evidence>
<dbReference type="PANTHER" id="PTHR11610:SF178">
    <property type="entry name" value="LIPASE MEMBER H-A-LIKE PROTEIN"/>
    <property type="match status" value="1"/>
</dbReference>
<dbReference type="PROSITE" id="PS00330">
    <property type="entry name" value="HEMOLYSIN_CALCIUM"/>
    <property type="match status" value="1"/>
</dbReference>
<evidence type="ECO:0000256" key="3">
    <source>
        <dbReference type="ARBA" id="ARBA00022525"/>
    </source>
</evidence>
<dbReference type="Gene3D" id="2.150.10.10">
    <property type="entry name" value="Serralysin-like metalloprotease, C-terminal"/>
    <property type="match status" value="1"/>
</dbReference>
<dbReference type="InterPro" id="IPR011049">
    <property type="entry name" value="Serralysin-like_metalloprot_C"/>
</dbReference>
<reference evidence="5 6" key="1">
    <citation type="journal article" date="2020" name="Harmful Algae">
        <title>Molecular and morphological characterization of a novel dihydroanatoxin-a producing Microcoleus species (cyanobacteria) from the Russian River, California, USA.</title>
        <authorList>
            <person name="Conklin K.Y."/>
            <person name="Stancheva R."/>
            <person name="Otten T.G."/>
            <person name="Fadness R."/>
            <person name="Boyer G.L."/>
            <person name="Read B."/>
            <person name="Zhang X."/>
            <person name="Sheath R.G."/>
        </authorList>
    </citation>
    <scope>NUCLEOTIDE SEQUENCE [LARGE SCALE GENOMIC DNA]</scope>
    <source>
        <strain evidence="5 6">PTRS2</strain>
    </source>
</reference>
<feature type="domain" description="Lipase" evidence="4">
    <location>
        <begin position="95"/>
        <end position="275"/>
    </location>
</feature>